<dbReference type="PANTHER" id="PTHR31069:SF31">
    <property type="entry name" value="MONODICTYPHENONE CLUSTER TRANSCRIPTION FACTOR-RELATED"/>
    <property type="match status" value="1"/>
</dbReference>
<evidence type="ECO:0000256" key="2">
    <source>
        <dbReference type="ARBA" id="ARBA00023125"/>
    </source>
</evidence>
<feature type="region of interest" description="Disordered" evidence="5">
    <location>
        <begin position="453"/>
        <end position="512"/>
    </location>
</feature>
<dbReference type="EMBL" id="SDOX01000096">
    <property type="protein sequence ID" value="TFJ82636.1"/>
    <property type="molecule type" value="Genomic_DNA"/>
</dbReference>
<dbReference type="GO" id="GO:0008270">
    <property type="term" value="F:zinc ion binding"/>
    <property type="evidence" value="ECO:0007669"/>
    <property type="project" value="InterPro"/>
</dbReference>
<feature type="compositionally biased region" description="Basic and acidic residues" evidence="5">
    <location>
        <begin position="732"/>
        <end position="743"/>
    </location>
</feature>
<dbReference type="Proteomes" id="UP000355283">
    <property type="component" value="Unassembled WGS sequence"/>
</dbReference>
<dbReference type="InterPro" id="IPR050675">
    <property type="entry name" value="OAF3"/>
</dbReference>
<dbReference type="Pfam" id="PF00172">
    <property type="entry name" value="Zn_clus"/>
    <property type="match status" value="1"/>
</dbReference>
<feature type="compositionally biased region" description="Low complexity" evidence="5">
    <location>
        <begin position="86"/>
        <end position="98"/>
    </location>
</feature>
<dbReference type="InterPro" id="IPR036864">
    <property type="entry name" value="Zn2-C6_fun-type_DNA-bd_sf"/>
</dbReference>
<evidence type="ECO:0000256" key="5">
    <source>
        <dbReference type="SAM" id="MobiDB-lite"/>
    </source>
</evidence>
<dbReference type="CDD" id="cd00067">
    <property type="entry name" value="GAL4"/>
    <property type="match status" value="1"/>
</dbReference>
<name>A0A4D9CUP5_9STRA</name>
<accession>A0A4D9CUP5</accession>
<feature type="compositionally biased region" description="Polar residues" evidence="5">
    <location>
        <begin position="35"/>
        <end position="47"/>
    </location>
</feature>
<evidence type="ECO:0000256" key="4">
    <source>
        <dbReference type="ARBA" id="ARBA00023242"/>
    </source>
</evidence>
<feature type="region of interest" description="Disordered" evidence="5">
    <location>
        <begin position="300"/>
        <end position="397"/>
    </location>
</feature>
<feature type="region of interest" description="Disordered" evidence="5">
    <location>
        <begin position="722"/>
        <end position="759"/>
    </location>
</feature>
<feature type="compositionally biased region" description="Pro residues" evidence="5">
    <location>
        <begin position="331"/>
        <end position="341"/>
    </location>
</feature>
<dbReference type="InterPro" id="IPR001138">
    <property type="entry name" value="Zn2Cys6_DnaBD"/>
</dbReference>
<protein>
    <recommendedName>
        <fullName evidence="6">Zn(2)-C6 fungal-type domain-containing protein</fullName>
    </recommendedName>
</protein>
<comment type="caution">
    <text evidence="7">The sequence shown here is derived from an EMBL/GenBank/DDBJ whole genome shotgun (WGS) entry which is preliminary data.</text>
</comment>
<gene>
    <name evidence="7" type="ORF">NSK_006060</name>
</gene>
<keyword evidence="2" id="KW-0238">DNA-binding</keyword>
<dbReference type="GO" id="GO:0000981">
    <property type="term" value="F:DNA-binding transcription factor activity, RNA polymerase II-specific"/>
    <property type="evidence" value="ECO:0007669"/>
    <property type="project" value="InterPro"/>
</dbReference>
<feature type="compositionally biased region" description="Basic and acidic residues" evidence="5">
    <location>
        <begin position="51"/>
        <end position="67"/>
    </location>
</feature>
<keyword evidence="3" id="KW-0804">Transcription</keyword>
<feature type="compositionally biased region" description="Basic and acidic residues" evidence="5">
    <location>
        <begin position="104"/>
        <end position="115"/>
    </location>
</feature>
<evidence type="ECO:0000313" key="7">
    <source>
        <dbReference type="EMBL" id="TFJ82636.1"/>
    </source>
</evidence>
<dbReference type="Gene3D" id="4.10.240.10">
    <property type="entry name" value="Zn(2)-C6 fungal-type DNA-binding domain"/>
    <property type="match status" value="1"/>
</dbReference>
<sequence>MPASVAVGGDGNEPPGASDLRDSAAAGAGKDRTLESTLSHPSTSESTDAVLAEKQEGEERATLEETQKQSQHQPSLLKRVSDQPGTESSNSCEESTSSPDVDVQDGREDKGSIERSREETLFLKKMLDRAKGTIKQLNGMLATYEHENGRLQDYMEALGNKHASGINNHCSTASNLRPFAENRKPPFYPMPAESSQTFGLPDSNGVPGLMRGPVPSPLFPIYGPDAPRFPLMKGGLGVFGDGPRSPPEDCGSSFLWRTQRQSLPWQYQQPHQVLPQPQPPASSALSPSAALGLLQFSQPASLDSQGSGFPGPGASAPGRERGRAESQTTSPEPPSSNPEPQPAQASSSSGDGAGEESEKGGKAETPGPGAGSSGESQEAGTAVMLGSDGKTDDKRFRKSCDFCTATKIRCDGRKPTCENCDKRLIACHYSEKKRPGPKLSNAFKRERGMVGTRWGAHPALKTEETLSEPPLSKEPRKGAQAAQPQQQHKQFPAYEQHQLPQPPCEQQQQQEEQPLHPLHFPMTAPLARAPPPQAGPLPPFATSAMFSHLTGSYPPPPPPFLPPSHMPASFNAGAPMYSMYSSSQQNHPAFSHFAPHMQSGMHHDPSISFPQGPPFHPLMASPLSTATDLYASYGNRSMGTNSMANGSGGNAGNSLLPFPFLPPSAYTSESGGLLAPPNMSAPAFSSLTTTKGSPVGMESIFEEARGIAGPFQAPLSPLFSSRVQSPAVGDAPRADTEGGRGGRSDQTGAVSSLVGMSMR</sequence>
<feature type="compositionally biased region" description="Low complexity" evidence="5">
    <location>
        <begin position="479"/>
        <end position="512"/>
    </location>
</feature>
<dbReference type="SMART" id="SM00066">
    <property type="entry name" value="GAL4"/>
    <property type="match status" value="1"/>
</dbReference>
<keyword evidence="4" id="KW-0539">Nucleus</keyword>
<dbReference type="GO" id="GO:0003677">
    <property type="term" value="F:DNA binding"/>
    <property type="evidence" value="ECO:0007669"/>
    <property type="project" value="UniProtKB-KW"/>
</dbReference>
<dbReference type="PROSITE" id="PS50048">
    <property type="entry name" value="ZN2_CY6_FUNGAL_2"/>
    <property type="match status" value="1"/>
</dbReference>
<dbReference type="PRINTS" id="PR00755">
    <property type="entry name" value="AFLATOXINBRP"/>
</dbReference>
<dbReference type="AlphaFoldDB" id="A0A4D9CUP5"/>
<proteinExistence type="predicted"/>
<evidence type="ECO:0000256" key="1">
    <source>
        <dbReference type="ARBA" id="ARBA00023015"/>
    </source>
</evidence>
<evidence type="ECO:0000259" key="6">
    <source>
        <dbReference type="PROSITE" id="PS50048"/>
    </source>
</evidence>
<keyword evidence="1" id="KW-0805">Transcription regulation</keyword>
<evidence type="ECO:0000313" key="8">
    <source>
        <dbReference type="Proteomes" id="UP000355283"/>
    </source>
</evidence>
<feature type="region of interest" description="Disordered" evidence="5">
    <location>
        <begin position="1"/>
        <end position="115"/>
    </location>
</feature>
<feature type="compositionally biased region" description="Low complexity" evidence="5">
    <location>
        <begin position="363"/>
        <end position="382"/>
    </location>
</feature>
<reference evidence="7 8" key="1">
    <citation type="submission" date="2019-01" db="EMBL/GenBank/DDBJ databases">
        <title>Nuclear Genome Assembly of the Microalgal Biofuel strain Nannochloropsis salina CCMP1776.</title>
        <authorList>
            <person name="Hovde B."/>
        </authorList>
    </citation>
    <scope>NUCLEOTIDE SEQUENCE [LARGE SCALE GENOMIC DNA]</scope>
    <source>
        <strain evidence="7 8">CCMP1776</strain>
    </source>
</reference>
<keyword evidence="8" id="KW-1185">Reference proteome</keyword>
<dbReference type="SUPFAM" id="SSF57701">
    <property type="entry name" value="Zn2/Cys6 DNA-binding domain"/>
    <property type="match status" value="1"/>
</dbReference>
<dbReference type="PANTHER" id="PTHR31069">
    <property type="entry name" value="OLEATE-ACTIVATED TRANSCRIPTION FACTOR 1-RELATED"/>
    <property type="match status" value="1"/>
</dbReference>
<dbReference type="OrthoDB" id="39175at2759"/>
<dbReference type="PROSITE" id="PS00463">
    <property type="entry name" value="ZN2_CY6_FUNGAL_1"/>
    <property type="match status" value="1"/>
</dbReference>
<feature type="region of interest" description="Disordered" evidence="5">
    <location>
        <begin position="267"/>
        <end position="286"/>
    </location>
</feature>
<feature type="domain" description="Zn(2)-C6 fungal-type" evidence="6">
    <location>
        <begin position="399"/>
        <end position="429"/>
    </location>
</feature>
<evidence type="ECO:0000256" key="3">
    <source>
        <dbReference type="ARBA" id="ARBA00023163"/>
    </source>
</evidence>
<organism evidence="7 8">
    <name type="scientific">Nannochloropsis salina CCMP1776</name>
    <dbReference type="NCBI Taxonomy" id="1027361"/>
    <lineage>
        <taxon>Eukaryota</taxon>
        <taxon>Sar</taxon>
        <taxon>Stramenopiles</taxon>
        <taxon>Ochrophyta</taxon>
        <taxon>Eustigmatophyceae</taxon>
        <taxon>Eustigmatales</taxon>
        <taxon>Monodopsidaceae</taxon>
        <taxon>Microchloropsis</taxon>
        <taxon>Microchloropsis salina</taxon>
    </lineage>
</organism>